<proteinExistence type="predicted"/>
<organism evidence="1 2">
    <name type="scientific">Potamilus streckersoni</name>
    <dbReference type="NCBI Taxonomy" id="2493646"/>
    <lineage>
        <taxon>Eukaryota</taxon>
        <taxon>Metazoa</taxon>
        <taxon>Spiralia</taxon>
        <taxon>Lophotrochozoa</taxon>
        <taxon>Mollusca</taxon>
        <taxon>Bivalvia</taxon>
        <taxon>Autobranchia</taxon>
        <taxon>Heteroconchia</taxon>
        <taxon>Palaeoheterodonta</taxon>
        <taxon>Unionida</taxon>
        <taxon>Unionoidea</taxon>
        <taxon>Unionidae</taxon>
        <taxon>Ambleminae</taxon>
        <taxon>Lampsilini</taxon>
        <taxon>Potamilus</taxon>
    </lineage>
</organism>
<gene>
    <name evidence="1" type="ORF">CHS0354_004618</name>
</gene>
<keyword evidence="2" id="KW-1185">Reference proteome</keyword>
<evidence type="ECO:0000313" key="1">
    <source>
        <dbReference type="EMBL" id="KAK3585348.1"/>
    </source>
</evidence>
<accession>A0AAE0S527</accession>
<name>A0AAE0S527_9BIVA</name>
<dbReference type="EMBL" id="JAEAOA010000334">
    <property type="protein sequence ID" value="KAK3585348.1"/>
    <property type="molecule type" value="Genomic_DNA"/>
</dbReference>
<reference evidence="1" key="2">
    <citation type="journal article" date="2021" name="Genome Biol. Evol.">
        <title>Developing a high-quality reference genome for a parasitic bivalve with doubly uniparental inheritance (Bivalvia: Unionida).</title>
        <authorList>
            <person name="Smith C.H."/>
        </authorList>
    </citation>
    <scope>NUCLEOTIDE SEQUENCE</scope>
    <source>
        <strain evidence="1">CHS0354</strain>
        <tissue evidence="1">Mantle</tissue>
    </source>
</reference>
<reference evidence="1" key="1">
    <citation type="journal article" date="2021" name="Genome Biol. Evol.">
        <title>A High-Quality Reference Genome for a Parasitic Bivalve with Doubly Uniparental Inheritance (Bivalvia: Unionida).</title>
        <authorList>
            <person name="Smith C.H."/>
        </authorList>
    </citation>
    <scope>NUCLEOTIDE SEQUENCE</scope>
    <source>
        <strain evidence="1">CHS0354</strain>
    </source>
</reference>
<reference evidence="1" key="3">
    <citation type="submission" date="2023-05" db="EMBL/GenBank/DDBJ databases">
        <authorList>
            <person name="Smith C.H."/>
        </authorList>
    </citation>
    <scope>NUCLEOTIDE SEQUENCE</scope>
    <source>
        <strain evidence="1">CHS0354</strain>
        <tissue evidence="1">Mantle</tissue>
    </source>
</reference>
<dbReference type="AlphaFoldDB" id="A0AAE0S527"/>
<sequence length="103" mass="12115">MRNYRNRLVTFRMRIIYRQTGGKRLPGNLFKNVTDANILHRLSPHAKQHIKVIHLPDAGITNYGKINEYGFYTMRAAPLEIFWNGEPTRLARYPNQVAYLNEI</sequence>
<comment type="caution">
    <text evidence="1">The sequence shown here is derived from an EMBL/GenBank/DDBJ whole genome shotgun (WGS) entry which is preliminary data.</text>
</comment>
<evidence type="ECO:0000313" key="2">
    <source>
        <dbReference type="Proteomes" id="UP001195483"/>
    </source>
</evidence>
<protein>
    <submittedName>
        <fullName evidence="1">Uncharacterized protein</fullName>
    </submittedName>
</protein>
<dbReference type="Proteomes" id="UP001195483">
    <property type="component" value="Unassembled WGS sequence"/>
</dbReference>